<dbReference type="SUPFAM" id="SSF47986">
    <property type="entry name" value="DEATH domain"/>
    <property type="match status" value="1"/>
</dbReference>
<dbReference type="AlphaFoldDB" id="A0AAV5WNA3"/>
<gene>
    <name evidence="1" type="ORF">PFISCL1PPCAC_23501</name>
</gene>
<dbReference type="Proteomes" id="UP001432322">
    <property type="component" value="Unassembled WGS sequence"/>
</dbReference>
<keyword evidence="2" id="KW-1185">Reference proteome</keyword>
<accession>A0AAV5WNA3</accession>
<feature type="non-terminal residue" evidence="1">
    <location>
        <position position="1"/>
    </location>
</feature>
<sequence length="424" mass="47731">IGVSNETSMSPIRNGSYDFPNKYPPSHCLPRHASMPKILIIIIFRGFSAQNRSIQAEHLLKDIGTWFGEINFNSLFGKLQMSHNDSVLAEAMCGLTIELDDVHPSPSPLPLPSPLSAPHVPHIGPPRRPMDVVVYVSPSAPIHFLPSMARTILVTQLDLPALSSMRNWESVGGAMELTHDELINLSRRGGSATQGLLNHLATRKINALLKALVEIGRVDILSSLRPILLQMHDTMDSLQSLSTMSTVSLPGTSTLPRGERLDSIERTMREGRRFVLLIHHEKDKEERKVWKWFLKNMTAKGAETEMEIVDVKEAMDGEDHVTRRLDALYSAAFVVILCLSKAYKDDVVDRRGKQQETDFLAHLHDSMMAEHMNRGQQNRRFRLVLMGEHCDKSNIPMCWAASTLSYIFPTNWSTIVERTFQISL</sequence>
<evidence type="ECO:0000313" key="1">
    <source>
        <dbReference type="EMBL" id="GMT32204.1"/>
    </source>
</evidence>
<evidence type="ECO:0008006" key="3">
    <source>
        <dbReference type="Google" id="ProtNLM"/>
    </source>
</evidence>
<protein>
    <recommendedName>
        <fullName evidence="3">SEFIR domain-containing protein</fullName>
    </recommendedName>
</protein>
<dbReference type="Gene3D" id="1.10.533.10">
    <property type="entry name" value="Death Domain, Fas"/>
    <property type="match status" value="1"/>
</dbReference>
<dbReference type="EMBL" id="BTSY01000006">
    <property type="protein sequence ID" value="GMT32204.1"/>
    <property type="molecule type" value="Genomic_DNA"/>
</dbReference>
<evidence type="ECO:0000313" key="2">
    <source>
        <dbReference type="Proteomes" id="UP001432322"/>
    </source>
</evidence>
<comment type="caution">
    <text evidence="1">The sequence shown here is derived from an EMBL/GenBank/DDBJ whole genome shotgun (WGS) entry which is preliminary data.</text>
</comment>
<organism evidence="1 2">
    <name type="scientific">Pristionchus fissidentatus</name>
    <dbReference type="NCBI Taxonomy" id="1538716"/>
    <lineage>
        <taxon>Eukaryota</taxon>
        <taxon>Metazoa</taxon>
        <taxon>Ecdysozoa</taxon>
        <taxon>Nematoda</taxon>
        <taxon>Chromadorea</taxon>
        <taxon>Rhabditida</taxon>
        <taxon>Rhabditina</taxon>
        <taxon>Diplogasteromorpha</taxon>
        <taxon>Diplogasteroidea</taxon>
        <taxon>Neodiplogasteridae</taxon>
        <taxon>Pristionchus</taxon>
    </lineage>
</organism>
<reference evidence="1" key="1">
    <citation type="submission" date="2023-10" db="EMBL/GenBank/DDBJ databases">
        <title>Genome assembly of Pristionchus species.</title>
        <authorList>
            <person name="Yoshida K."/>
            <person name="Sommer R.J."/>
        </authorList>
    </citation>
    <scope>NUCLEOTIDE SEQUENCE</scope>
    <source>
        <strain evidence="1">RS5133</strain>
    </source>
</reference>
<name>A0AAV5WNA3_9BILA</name>
<dbReference type="InterPro" id="IPR011029">
    <property type="entry name" value="DEATH-like_dom_sf"/>
</dbReference>
<proteinExistence type="predicted"/>